<dbReference type="SUPFAM" id="SSF53300">
    <property type="entry name" value="vWA-like"/>
    <property type="match status" value="1"/>
</dbReference>
<evidence type="ECO:0000259" key="6">
    <source>
        <dbReference type="PROSITE" id="PS50234"/>
    </source>
</evidence>
<dbReference type="CDD" id="cd01467">
    <property type="entry name" value="vWA_BatA_type"/>
    <property type="match status" value="1"/>
</dbReference>
<organism evidence="7">
    <name type="scientific">uncultured Flavobacteriia bacterium</name>
    <dbReference type="NCBI Taxonomy" id="212695"/>
    <lineage>
        <taxon>Bacteria</taxon>
        <taxon>Pseudomonadati</taxon>
        <taxon>Bacteroidota</taxon>
        <taxon>Flavobacteriia</taxon>
        <taxon>environmental samples</taxon>
    </lineage>
</organism>
<evidence type="ECO:0000256" key="3">
    <source>
        <dbReference type="ARBA" id="ARBA00022989"/>
    </source>
</evidence>
<dbReference type="PRINTS" id="PR00453">
    <property type="entry name" value="VWFADOMAIN"/>
</dbReference>
<sequence>MLSSIIKLFIFALLVTALTGPFSWESPEGRQENFKNGIDIVLALDVSLSMYARDFDPNRLDAAKRVAMDFVTERPGDRIGLVVYAGEAYTSCPPTLDHQVLLDKIATTSGEYIDGGTAIGVGLGTAVNRLRAESEGGKVIILLTDGTNNSGEISPEKAAELAKAKGIRVYTIGMGTKGEALSPIPTAFGIQWQMAPVDIDEDILKKIAFKTKGSYFRATDQKSLVEIYEKIEKLEKAKFLDRVYKNEPPSDPSAFLNWAIVLCLILVFYSLLQFKYAGE</sequence>
<evidence type="ECO:0000256" key="5">
    <source>
        <dbReference type="SAM" id="Phobius"/>
    </source>
</evidence>
<feature type="transmembrane region" description="Helical" evidence="5">
    <location>
        <begin position="255"/>
        <end position="272"/>
    </location>
</feature>
<dbReference type="PANTHER" id="PTHR22550">
    <property type="entry name" value="SPORE GERMINATION PROTEIN"/>
    <property type="match status" value="1"/>
</dbReference>
<evidence type="ECO:0000256" key="4">
    <source>
        <dbReference type="ARBA" id="ARBA00023136"/>
    </source>
</evidence>
<protein>
    <submittedName>
        <fullName evidence="7">von Willebrand factor type A domain protein</fullName>
    </submittedName>
</protein>
<name>H6RGC8_9BACT</name>
<dbReference type="Pfam" id="PF00092">
    <property type="entry name" value="VWA"/>
    <property type="match status" value="1"/>
</dbReference>
<evidence type="ECO:0000256" key="2">
    <source>
        <dbReference type="ARBA" id="ARBA00022692"/>
    </source>
</evidence>
<dbReference type="SMART" id="SM00327">
    <property type="entry name" value="VWA"/>
    <property type="match status" value="1"/>
</dbReference>
<dbReference type="Gene3D" id="3.40.50.410">
    <property type="entry name" value="von Willebrand factor, type A domain"/>
    <property type="match status" value="1"/>
</dbReference>
<evidence type="ECO:0000256" key="1">
    <source>
        <dbReference type="ARBA" id="ARBA00022475"/>
    </source>
</evidence>
<reference evidence="7" key="1">
    <citation type="journal article" date="2012" name="Environ. Microbiol.">
        <title>Genomic content of uncultured Bacteroidetes from contrasting oceanic provinces in the North Atlantic Ocean.</title>
        <authorList>
            <person name="Gomez-Pereira P.R."/>
            <person name="Schuler M."/>
            <person name="Fuchs B.M."/>
            <person name="Bennke C."/>
            <person name="Teeling H."/>
            <person name="Waldmann J."/>
            <person name="Richter M."/>
            <person name="Barbe V."/>
            <person name="Bataille E."/>
            <person name="Glockner F.O."/>
            <person name="Amann R."/>
        </authorList>
    </citation>
    <scope>NUCLEOTIDE SEQUENCE</scope>
</reference>
<dbReference type="PROSITE" id="PS50234">
    <property type="entry name" value="VWFA"/>
    <property type="match status" value="1"/>
</dbReference>
<dbReference type="InterPro" id="IPR033881">
    <property type="entry name" value="vWA_BatA_type"/>
</dbReference>
<gene>
    <name evidence="7" type="ORF">VIS_S3CIB80010</name>
</gene>
<proteinExistence type="predicted"/>
<keyword evidence="1" id="KW-1003">Cell membrane</keyword>
<keyword evidence="2 5" id="KW-0812">Transmembrane</keyword>
<dbReference type="InterPro" id="IPR050768">
    <property type="entry name" value="UPF0353/GerABKA_families"/>
</dbReference>
<dbReference type="PANTHER" id="PTHR22550:SF5">
    <property type="entry name" value="LEUCINE ZIPPER PROTEIN 4"/>
    <property type="match status" value="1"/>
</dbReference>
<dbReference type="EMBL" id="FO117598">
    <property type="protein sequence ID" value="CCG00089.1"/>
    <property type="molecule type" value="Genomic_DNA"/>
</dbReference>
<dbReference type="InterPro" id="IPR002035">
    <property type="entry name" value="VWF_A"/>
</dbReference>
<dbReference type="AlphaFoldDB" id="H6RGC8"/>
<keyword evidence="4 5" id="KW-0472">Membrane</keyword>
<accession>H6RGC8</accession>
<evidence type="ECO:0000313" key="7">
    <source>
        <dbReference type="EMBL" id="CCG00089.1"/>
    </source>
</evidence>
<keyword evidence="3 5" id="KW-1133">Transmembrane helix</keyword>
<reference evidence="7" key="2">
    <citation type="submission" date="2012-02" db="EMBL/GenBank/DDBJ databases">
        <authorList>
            <person name="Genoscope - CEA"/>
        </authorList>
    </citation>
    <scope>NUCLEOTIDE SEQUENCE</scope>
</reference>
<feature type="domain" description="VWFA" evidence="6">
    <location>
        <begin position="39"/>
        <end position="231"/>
    </location>
</feature>
<dbReference type="InterPro" id="IPR036465">
    <property type="entry name" value="vWFA_dom_sf"/>
</dbReference>